<organism evidence="5 6">
    <name type="scientific">Ranatra chinensis</name>
    <dbReference type="NCBI Taxonomy" id="642074"/>
    <lineage>
        <taxon>Eukaryota</taxon>
        <taxon>Metazoa</taxon>
        <taxon>Ecdysozoa</taxon>
        <taxon>Arthropoda</taxon>
        <taxon>Hexapoda</taxon>
        <taxon>Insecta</taxon>
        <taxon>Pterygota</taxon>
        <taxon>Neoptera</taxon>
        <taxon>Paraneoptera</taxon>
        <taxon>Hemiptera</taxon>
        <taxon>Heteroptera</taxon>
        <taxon>Panheteroptera</taxon>
        <taxon>Nepomorpha</taxon>
        <taxon>Nepidae</taxon>
        <taxon>Ranatrinae</taxon>
        <taxon>Ranatra</taxon>
    </lineage>
</organism>
<dbReference type="SUPFAM" id="SSF52954">
    <property type="entry name" value="Class II aaRS ABD-related"/>
    <property type="match status" value="1"/>
</dbReference>
<feature type="compositionally biased region" description="Polar residues" evidence="3">
    <location>
        <begin position="216"/>
        <end position="226"/>
    </location>
</feature>
<proteinExistence type="predicted"/>
<evidence type="ECO:0000256" key="1">
    <source>
        <dbReference type="ARBA" id="ARBA00022884"/>
    </source>
</evidence>
<feature type="region of interest" description="Disordered" evidence="3">
    <location>
        <begin position="38"/>
        <end position="226"/>
    </location>
</feature>
<dbReference type="PANTHER" id="PTHR23295">
    <property type="entry name" value="NUCLEAR RECEPTOR COACTIVATOR 5-RELATED"/>
    <property type="match status" value="1"/>
</dbReference>
<gene>
    <name evidence="5" type="ORF">AAG570_013605</name>
</gene>
<dbReference type="Gene3D" id="3.40.50.800">
    <property type="entry name" value="Anticodon-binding domain"/>
    <property type="match status" value="1"/>
</dbReference>
<dbReference type="InterPro" id="IPR036621">
    <property type="entry name" value="Anticodon-bd_dom_sf"/>
</dbReference>
<dbReference type="GO" id="GO:0003723">
    <property type="term" value="F:RNA binding"/>
    <property type="evidence" value="ECO:0007669"/>
    <property type="project" value="UniProtKB-UniRule"/>
</dbReference>
<feature type="compositionally biased region" description="Gly residues" evidence="3">
    <location>
        <begin position="72"/>
        <end position="92"/>
    </location>
</feature>
<dbReference type="InterPro" id="IPR000504">
    <property type="entry name" value="RRM_dom"/>
</dbReference>
<reference evidence="5 6" key="1">
    <citation type="submission" date="2024-07" db="EMBL/GenBank/DDBJ databases">
        <title>Chromosome-level genome assembly of the water stick insect Ranatra chinensis (Heteroptera: Nepidae).</title>
        <authorList>
            <person name="Liu X."/>
        </authorList>
    </citation>
    <scope>NUCLEOTIDE SEQUENCE [LARGE SCALE GENOMIC DNA]</scope>
    <source>
        <strain evidence="5">Cailab_2021Rc</strain>
        <tissue evidence="5">Muscle</tissue>
    </source>
</reference>
<dbReference type="Pfam" id="PF00076">
    <property type="entry name" value="RRM_1"/>
    <property type="match status" value="1"/>
</dbReference>
<dbReference type="InterPro" id="IPR035979">
    <property type="entry name" value="RBD_domain_sf"/>
</dbReference>
<dbReference type="InterPro" id="IPR052600">
    <property type="entry name" value="Nuc_rcpt_coact/corep"/>
</dbReference>
<dbReference type="PROSITE" id="PS50102">
    <property type="entry name" value="RRM"/>
    <property type="match status" value="1"/>
</dbReference>
<dbReference type="EMBL" id="JBFDAA010000009">
    <property type="protein sequence ID" value="KAL1129073.1"/>
    <property type="molecule type" value="Genomic_DNA"/>
</dbReference>
<feature type="compositionally biased region" description="Gly residues" evidence="3">
    <location>
        <begin position="110"/>
        <end position="122"/>
    </location>
</feature>
<dbReference type="Gene3D" id="3.30.70.330">
    <property type="match status" value="1"/>
</dbReference>
<comment type="caution">
    <text evidence="5">The sequence shown here is derived from an EMBL/GenBank/DDBJ whole genome shotgun (WGS) entry which is preliminary data.</text>
</comment>
<feature type="compositionally biased region" description="Gly residues" evidence="3">
    <location>
        <begin position="137"/>
        <end position="170"/>
    </location>
</feature>
<evidence type="ECO:0000313" key="6">
    <source>
        <dbReference type="Proteomes" id="UP001558652"/>
    </source>
</evidence>
<accession>A0ABD0YV68</accession>
<evidence type="ECO:0000256" key="2">
    <source>
        <dbReference type="PROSITE-ProRule" id="PRU00176"/>
    </source>
</evidence>
<evidence type="ECO:0000256" key="3">
    <source>
        <dbReference type="SAM" id="MobiDB-lite"/>
    </source>
</evidence>
<dbReference type="PANTHER" id="PTHR23295:SF6">
    <property type="entry name" value="NEOSIN, ISOFORM A"/>
    <property type="match status" value="1"/>
</dbReference>
<evidence type="ECO:0000259" key="4">
    <source>
        <dbReference type="PROSITE" id="PS50102"/>
    </source>
</evidence>
<keyword evidence="1 2" id="KW-0694">RNA-binding</keyword>
<dbReference type="Proteomes" id="UP001558652">
    <property type="component" value="Unassembled WGS sequence"/>
</dbReference>
<keyword evidence="6" id="KW-1185">Reference proteome</keyword>
<dbReference type="SUPFAM" id="SSF54928">
    <property type="entry name" value="RNA-binding domain, RBD"/>
    <property type="match status" value="1"/>
</dbReference>
<name>A0ABD0YV68_9HEMI</name>
<protein>
    <recommendedName>
        <fullName evidence="4">RRM domain-containing protein</fullName>
    </recommendedName>
</protein>
<feature type="compositionally biased region" description="Basic and acidic residues" evidence="3">
    <location>
        <begin position="54"/>
        <end position="70"/>
    </location>
</feature>
<evidence type="ECO:0000313" key="5">
    <source>
        <dbReference type="EMBL" id="KAL1129073.1"/>
    </source>
</evidence>
<dbReference type="AlphaFoldDB" id="A0ABD0YV68"/>
<dbReference type="InterPro" id="IPR012677">
    <property type="entry name" value="Nucleotide-bd_a/b_plait_sf"/>
</dbReference>
<feature type="domain" description="RRM" evidence="4">
    <location>
        <begin position="1"/>
        <end position="40"/>
    </location>
</feature>
<sequence>MNRNFAFIQYLDEQSAQKAITEENGKLYFGKKLDVQFARAPQNDGSNKPAESPDTGRDRSPLRGNDRFEPKFGGGGGGGGMGWGGGRGGNDGRVGFRSNETDSPRDFMGGMRGGWGGRGGGNSFRSPMQGDRDNFGGTRGPGNGGGTGTGAGGGGGGVGGVGGGGAGVPGIAGAPPAEQPPPFRAGSDAGGGPPPFRAGADMRDPTPPFRGPQQLRPPTQQPGILSTPISERVNDIEIIVLNKAFTEYGEFIERRLKALGFTVDVLFPNEEVPIGRVLGNIASRGTLYSVIVSNIHQQHRSLTLHILHGLPQEHRNMPVEDALTLISRNFDSYIRQCKEKRGKNSMPPENIRHLIEQILSGKELTGPQYEKLIQFFAQEKQRVDPSSIVGQYFKYFIIFLAWKFFLKIAGVSEMSEKFGLNRNR</sequence>